<dbReference type="eggNOG" id="KOG1525">
    <property type="taxonomic scope" value="Eukaryota"/>
</dbReference>
<dbReference type="CDD" id="cd04089">
    <property type="entry name" value="eRF3_II"/>
    <property type="match status" value="1"/>
</dbReference>
<dbReference type="InterPro" id="IPR004161">
    <property type="entry name" value="EFTu-like_2"/>
</dbReference>
<dbReference type="Gene3D" id="2.40.30.10">
    <property type="entry name" value="Translation factors"/>
    <property type="match status" value="2"/>
</dbReference>
<dbReference type="Pfam" id="PF20168">
    <property type="entry name" value="PDS5"/>
    <property type="match status" value="1"/>
</dbReference>
<keyword evidence="5" id="KW-0342">GTP-binding</keyword>
<dbReference type="OrthoDB" id="342024at2759"/>
<evidence type="ECO:0000256" key="6">
    <source>
        <dbReference type="PROSITE-ProRule" id="PRU00103"/>
    </source>
</evidence>
<dbReference type="InterPro" id="IPR000795">
    <property type="entry name" value="T_Tr_GTP-bd_dom"/>
</dbReference>
<sequence length="1923" mass="204451">MSLNPAAAEWKPSASAAVFVPASVAATTTPPPAADPTPEAEAEAAAAAAAAAAAEAEAAAAAEAEAAAAAAAEAEAAAAAAAEAEAAAAAAAKAEAAAAAEAEAAAAAAAEAAGDDANAADGGDGEAGASSSAKKAVVSERAEKHVNIVFIGHVDAGKSTISGHIMYLTGGLDQRTLDKYEREAKANSRESWKYAWAMDTTEQERDRGKTVEVGRASFSTGSKRFTILDAPGHKAYIPHMIGGASQADVGVLVVSSRKGEFETGFDRGGQTREHAMLAKTAGVKQLIVVINKMDDESVNWSKDRFMEIVKKIKPYLKGVGYSKSDLVFMPVSGLAGYNLKEPIPEGLCPWYKGPPLLTLLEQLRPPQRLMDAALRLPIADSYRDMGVVVMGKLEAGTIANGANLVLMPNQMPVEVIGLWIDEYEVEVGEPGDNLKIKLKGVDEGDVKNGFVLCEPDNLVSYVTEFEAQVMLLDITNILAPGFKCILHVHACVEEVEFAKLVSVIDRKTGDVVQTRPRFGKQGQTIIARLKTEQPICVETYADFAQLGRFMLRDEGKTIAVGVIKSLGKKKKRRKNKDAAAASSSDTATGAAAEADSVDLSDPSTLFSPEFLAGRLSASQLRTRLEAVSKALSVAAENEVDLRAGHGPGLEALAEALVDSRVVKSSDQGLVVTGALVLAQLLRVYAPHAPYSSAGEIKTIFTLFHKVLRNHLTADSPLYPRVFALLEELVRTQTYILLIEFELHDQVLELYRLAFELAPQLRADQSHIKAYLVSILTSLVDESDAVSQEVLDEIFTQLLPAQAQQAAAAHELALMLVQNVSTRLQPYVTSWLHDVLLAGKTSEYELADEAASIVFALYAAAPSILLYVLPQLEEHLKTEDEEQRVGLVELVGNLAALKAPRGGSLYEKYPPLFGVFKDRFRDISSRVRTAMVSMTAAILSANGAKVQAELTPLLLERLEDTDAGVRIAAIEVVAQLASRPATAAAFAEPLLQVGSRLLDRKPAVAKAAMGALARAYAVYRDAFLDDTLAADAPQLDWIPGSILSLVSNIALTLGDGDVGFGGPMNDGELETLASLSGNDAELSSLRFEIEAVFDEVILPGGEGGGRELDAADRAETLLFVFDTAPLVARKGLELLFRQRAQFYVVLSAYLKLRIAVGALGAMVVGHTRARTSEVLRELHKVVDGNVFKLLAKLLDPGLELGSVAAAREEFVKAAVAGATVKGAGRRAAFVDVMTQIARKAANPYCATEVLAVLLAQIEGIRSKFASGVHEAGGAEPLAGMALKERVAGLVVSLSLTSLLGRSFPHAFANEHAAFLALLEPAHAESDPLARQVGLELLLATGMWLDRESDEHTQLPEALAALVDGASCAEAQLMVRVLAKTHSGESDAVQPLVDAVVGCAAGGASGAWSVARKRGAVPALLAAWAELSLRFPAALRVALDAVLLPFAKALLELPGGFVEGEELAALHASGLADEVREDSSSFAGLVRKAAGGSRKAADTVRLTWSEVPSYGTLVKTRAIEALASLAIGSVTSDEYVSSRDMPVVEFCVEVLAATLEGVMDDESAEAGRVRLEAVKAILRLDTLQLRVRLAPVLIRARVYALVALCMQDPVFEVRKLVARAIFEAINHAALSTKYAALLTLAVVDPERDNQDAAAKYLKAVVKSRSAEAARVVGRPAVHASVAPEYALPYFVHMLAGHPDYFDDDLDHFCQYLTALIEALTHRGTNFGFVHTLLTTMLATEDASGAQPPLTPRIYALVEMALRILKAETDRRSWKLAAHPGQIMLPSALFRAAAAPARLDETHSYLPTEFHLPQHASRRDIIVGKAAPPMTSDSPKKASLGRLSFADSVATSASLASPSRPRLAAAEAQRRRKRKIVNSENNPNVSKVSRGLGSPPSPGSARQNRSNLSKSPVRRPVQPTPTPPRA</sequence>
<evidence type="ECO:0000256" key="3">
    <source>
        <dbReference type="ARBA" id="ARBA00022490"/>
    </source>
</evidence>
<feature type="domain" description="Tr-type G" evidence="8">
    <location>
        <begin position="143"/>
        <end position="368"/>
    </location>
</feature>
<evidence type="ECO:0000256" key="4">
    <source>
        <dbReference type="ARBA" id="ARBA00022741"/>
    </source>
</evidence>
<dbReference type="Proteomes" id="UP000054408">
    <property type="component" value="Unassembled WGS sequence"/>
</dbReference>
<dbReference type="SUPFAM" id="SSF50465">
    <property type="entry name" value="EF-Tu/eEF-1alpha/eIF2-gamma C-terminal domain"/>
    <property type="match status" value="1"/>
</dbReference>
<comment type="similarity">
    <text evidence="2">Belongs to the TRAFAC class translation factor GTPase superfamily. Classic translation factor GTPase family. EF-Tu/EF-1A subfamily.</text>
</comment>
<feature type="compositionally biased region" description="Low complexity" evidence="7">
    <location>
        <begin position="578"/>
        <end position="594"/>
    </location>
</feature>
<reference evidence="9 10" key="1">
    <citation type="submission" date="2010-05" db="EMBL/GenBank/DDBJ databases">
        <title>The Genome Sequence of Thecamonas trahens ATCC 50062.</title>
        <authorList>
            <consortium name="The Broad Institute Genome Sequencing Platform"/>
            <person name="Russ C."/>
            <person name="Cuomo C."/>
            <person name="Shea T."/>
            <person name="Young S.K."/>
            <person name="Zeng Q."/>
            <person name="Koehrsen M."/>
            <person name="Haas B."/>
            <person name="Borodovsky M."/>
            <person name="Guigo R."/>
            <person name="Alvarado L."/>
            <person name="Berlin A."/>
            <person name="Bochicchio J."/>
            <person name="Borenstein D."/>
            <person name="Chapman S."/>
            <person name="Chen Z."/>
            <person name="Freedman E."/>
            <person name="Gellesch M."/>
            <person name="Goldberg J."/>
            <person name="Griggs A."/>
            <person name="Gujja S."/>
            <person name="Heilman E."/>
            <person name="Heiman D."/>
            <person name="Hepburn T."/>
            <person name="Howarth C."/>
            <person name="Jen D."/>
            <person name="Larson L."/>
            <person name="Mehta T."/>
            <person name="Park D."/>
            <person name="Pearson M."/>
            <person name="Roberts A."/>
            <person name="Saif S."/>
            <person name="Shenoy N."/>
            <person name="Sisk P."/>
            <person name="Stolte C."/>
            <person name="Sykes S."/>
            <person name="Thomson T."/>
            <person name="Walk T."/>
            <person name="White J."/>
            <person name="Yandava C."/>
            <person name="Burger G."/>
            <person name="Gray M.W."/>
            <person name="Holland P.W.H."/>
            <person name="King N."/>
            <person name="Lang F.B.F."/>
            <person name="Roger A.J."/>
            <person name="Ruiz-Trillo I."/>
            <person name="Lander E."/>
            <person name="Nusbaum C."/>
        </authorList>
    </citation>
    <scope>NUCLEOTIDE SEQUENCE [LARGE SCALE GENOMIC DNA]</scope>
    <source>
        <strain evidence="9 10">ATCC 50062</strain>
    </source>
</reference>
<dbReference type="InterPro" id="IPR031157">
    <property type="entry name" value="G_TR_CS"/>
</dbReference>
<dbReference type="SUPFAM" id="SSF52540">
    <property type="entry name" value="P-loop containing nucleoside triphosphate hydrolases"/>
    <property type="match status" value="1"/>
</dbReference>
<dbReference type="Pfam" id="PF22594">
    <property type="entry name" value="GTP-eEF1A_C"/>
    <property type="match status" value="1"/>
</dbReference>
<keyword evidence="10" id="KW-1185">Reference proteome</keyword>
<dbReference type="GO" id="GO:0005525">
    <property type="term" value="F:GTP binding"/>
    <property type="evidence" value="ECO:0007669"/>
    <property type="project" value="UniProtKB-KW"/>
</dbReference>
<evidence type="ECO:0000259" key="8">
    <source>
        <dbReference type="PROSITE" id="PS51722"/>
    </source>
</evidence>
<dbReference type="InterPro" id="IPR016024">
    <property type="entry name" value="ARM-type_fold"/>
</dbReference>
<evidence type="ECO:0000256" key="7">
    <source>
        <dbReference type="SAM" id="MobiDB-lite"/>
    </source>
</evidence>
<dbReference type="CDD" id="cd03704">
    <property type="entry name" value="eRF3_C_III"/>
    <property type="match status" value="1"/>
</dbReference>
<evidence type="ECO:0000256" key="5">
    <source>
        <dbReference type="ARBA" id="ARBA00023134"/>
    </source>
</evidence>
<evidence type="ECO:0000256" key="2">
    <source>
        <dbReference type="ARBA" id="ARBA00007249"/>
    </source>
</evidence>
<feature type="repeat" description="HEAT" evidence="6">
    <location>
        <begin position="949"/>
        <end position="987"/>
    </location>
</feature>
<evidence type="ECO:0000256" key="1">
    <source>
        <dbReference type="ARBA" id="ARBA00004496"/>
    </source>
</evidence>
<dbReference type="Pfam" id="PF00009">
    <property type="entry name" value="GTP_EFTU"/>
    <property type="match status" value="1"/>
</dbReference>
<dbReference type="InterPro" id="IPR050100">
    <property type="entry name" value="TRAFAC_GTPase_members"/>
</dbReference>
<dbReference type="InterPro" id="IPR054696">
    <property type="entry name" value="GTP-eEF1A_C"/>
</dbReference>
<dbReference type="SUPFAM" id="SSF50447">
    <property type="entry name" value="Translation proteins"/>
    <property type="match status" value="1"/>
</dbReference>
<dbReference type="Gene3D" id="1.25.10.10">
    <property type="entry name" value="Leucine-rich Repeat Variant"/>
    <property type="match status" value="1"/>
</dbReference>
<feature type="region of interest" description="Disordered" evidence="7">
    <location>
        <begin position="1848"/>
        <end position="1923"/>
    </location>
</feature>
<dbReference type="PRINTS" id="PR00315">
    <property type="entry name" value="ELONGATNFCT"/>
</dbReference>
<feature type="compositionally biased region" description="Polar residues" evidence="7">
    <location>
        <begin position="1898"/>
        <end position="1907"/>
    </location>
</feature>
<dbReference type="CDD" id="cd01883">
    <property type="entry name" value="EF1_alpha"/>
    <property type="match status" value="1"/>
</dbReference>
<dbReference type="PANTHER" id="PTHR23115">
    <property type="entry name" value="TRANSLATION FACTOR"/>
    <property type="match status" value="1"/>
</dbReference>
<dbReference type="Gene3D" id="3.40.50.300">
    <property type="entry name" value="P-loop containing nucleotide triphosphate hydrolases"/>
    <property type="match status" value="1"/>
</dbReference>
<dbReference type="PROSITE" id="PS51722">
    <property type="entry name" value="G_TR_2"/>
    <property type="match status" value="1"/>
</dbReference>
<dbReference type="SUPFAM" id="SSF48371">
    <property type="entry name" value="ARM repeat"/>
    <property type="match status" value="1"/>
</dbReference>
<dbReference type="InterPro" id="IPR021133">
    <property type="entry name" value="HEAT_type_2"/>
</dbReference>
<dbReference type="InterPro" id="IPR011989">
    <property type="entry name" value="ARM-like"/>
</dbReference>
<evidence type="ECO:0000313" key="10">
    <source>
        <dbReference type="Proteomes" id="UP000054408"/>
    </source>
</evidence>
<feature type="region of interest" description="Disordered" evidence="7">
    <location>
        <begin position="574"/>
        <end position="595"/>
    </location>
</feature>
<dbReference type="PROSITE" id="PS00301">
    <property type="entry name" value="G_TR_1"/>
    <property type="match status" value="1"/>
</dbReference>
<organism evidence="9 10">
    <name type="scientific">Thecamonas trahens ATCC 50062</name>
    <dbReference type="NCBI Taxonomy" id="461836"/>
    <lineage>
        <taxon>Eukaryota</taxon>
        <taxon>Apusozoa</taxon>
        <taxon>Apusomonadida</taxon>
        <taxon>Apusomonadidae</taxon>
        <taxon>Thecamonas</taxon>
    </lineage>
</organism>
<evidence type="ECO:0000313" key="9">
    <source>
        <dbReference type="EMBL" id="KNC53898.1"/>
    </source>
</evidence>
<keyword evidence="3" id="KW-0963">Cytoplasm</keyword>
<dbReference type="STRING" id="461836.A0A0L0DR36"/>
<dbReference type="RefSeq" id="XP_013754290.1">
    <property type="nucleotide sequence ID" value="XM_013898836.1"/>
</dbReference>
<dbReference type="InterPro" id="IPR009000">
    <property type="entry name" value="Transl_B-barrel_sf"/>
</dbReference>
<dbReference type="FunFam" id="3.40.50.300:FF:001202">
    <property type="entry name" value="Translation elongation factor EF-1 subunit alpha"/>
    <property type="match status" value="1"/>
</dbReference>
<dbReference type="GO" id="GO:0003924">
    <property type="term" value="F:GTPase activity"/>
    <property type="evidence" value="ECO:0007669"/>
    <property type="project" value="InterPro"/>
</dbReference>
<name>A0A0L0DR36_THETB</name>
<dbReference type="eggNOG" id="KOG0459">
    <property type="taxonomic scope" value="Eukaryota"/>
</dbReference>
<dbReference type="GeneID" id="25570211"/>
<dbReference type="Pfam" id="PF03144">
    <property type="entry name" value="GTP_EFTU_D2"/>
    <property type="match status" value="1"/>
</dbReference>
<dbReference type="InterPro" id="IPR009001">
    <property type="entry name" value="Transl_elong_EF1A/Init_IF2_C"/>
</dbReference>
<gene>
    <name evidence="9" type="ORF">AMSG_12297</name>
</gene>
<dbReference type="InterPro" id="IPR027417">
    <property type="entry name" value="P-loop_NTPase"/>
</dbReference>
<dbReference type="GO" id="GO:0005737">
    <property type="term" value="C:cytoplasm"/>
    <property type="evidence" value="ECO:0007669"/>
    <property type="project" value="UniProtKB-SubCell"/>
</dbReference>
<dbReference type="EMBL" id="GL349483">
    <property type="protein sequence ID" value="KNC53898.1"/>
    <property type="molecule type" value="Genomic_DNA"/>
</dbReference>
<proteinExistence type="inferred from homology"/>
<comment type="subcellular location">
    <subcellularLocation>
        <location evidence="1">Cytoplasm</location>
    </subcellularLocation>
</comment>
<dbReference type="FunFam" id="2.40.30.10:FF:000020">
    <property type="entry name" value="Translation elongation factor EF-1"/>
    <property type="match status" value="1"/>
</dbReference>
<dbReference type="PROSITE" id="PS50077">
    <property type="entry name" value="HEAT_REPEAT"/>
    <property type="match status" value="1"/>
</dbReference>
<keyword evidence="4" id="KW-0547">Nucleotide-binding</keyword>
<accession>A0A0L0DR36</accession>
<feature type="compositionally biased region" description="Polar residues" evidence="7">
    <location>
        <begin position="1875"/>
        <end position="1884"/>
    </location>
</feature>
<protein>
    <recommendedName>
        <fullName evidence="8">Tr-type G domain-containing protein</fullName>
    </recommendedName>
</protein>